<keyword evidence="8" id="KW-1185">Reference proteome</keyword>
<dbReference type="OrthoDB" id="5293604at2"/>
<dbReference type="PANTHER" id="PTHR38101:SF1">
    <property type="entry name" value="UPF0307 PROTEIN YJGA"/>
    <property type="match status" value="1"/>
</dbReference>
<feature type="region of interest" description="Disordered" evidence="6">
    <location>
        <begin position="1"/>
        <end position="21"/>
    </location>
</feature>
<proteinExistence type="inferred from homology"/>
<dbReference type="GO" id="GO:0043022">
    <property type="term" value="F:ribosome binding"/>
    <property type="evidence" value="ECO:0007669"/>
    <property type="project" value="UniProtKB-UniRule"/>
</dbReference>
<dbReference type="Pfam" id="PF04751">
    <property type="entry name" value="DarP"/>
    <property type="match status" value="1"/>
</dbReference>
<dbReference type="SUPFAM" id="SSF158710">
    <property type="entry name" value="PSPTO4464-like"/>
    <property type="match status" value="1"/>
</dbReference>
<evidence type="ECO:0000256" key="3">
    <source>
        <dbReference type="ARBA" id="ARBA00022730"/>
    </source>
</evidence>
<dbReference type="PANTHER" id="PTHR38101">
    <property type="entry name" value="UPF0307 PROTEIN YJGA"/>
    <property type="match status" value="1"/>
</dbReference>
<sequence>MTEEYYQDHNSDDFTEEKSRTKIKKEAHDITDFGKKLTELSEERIKKMPLDEKIIDEIIKAKSMQRIALKRQLQYIGKLMRNADLHEAYATYDGYTQKNQAEIAKIHRLEQLRDALVNDHTMKAALDKLMSDHPHTDTQQLRQLIRNHHKEVSQQNPGKSYRQIFQLLKETLG</sequence>
<keyword evidence="1 5" id="KW-0963">Cytoplasm</keyword>
<comment type="similarity">
    <text evidence="5">Belongs to the DarP family.</text>
</comment>
<dbReference type="GO" id="GO:0019843">
    <property type="term" value="F:rRNA binding"/>
    <property type="evidence" value="ECO:0007669"/>
    <property type="project" value="UniProtKB-UniRule"/>
</dbReference>
<evidence type="ECO:0000256" key="6">
    <source>
        <dbReference type="SAM" id="MobiDB-lite"/>
    </source>
</evidence>
<dbReference type="HAMAP" id="MF_00765">
    <property type="entry name" value="DarP"/>
    <property type="match status" value="1"/>
</dbReference>
<dbReference type="RefSeq" id="WP_117003318.1">
    <property type="nucleotide sequence ID" value="NZ_BMJS01000025.1"/>
</dbReference>
<reference evidence="7" key="2">
    <citation type="submission" date="2020-09" db="EMBL/GenBank/DDBJ databases">
        <authorList>
            <person name="Sun Q."/>
            <person name="Zhou Y."/>
        </authorList>
    </citation>
    <scope>NUCLEOTIDE SEQUENCE</scope>
    <source>
        <strain evidence="7">CGMCC 1.15758</strain>
    </source>
</reference>
<dbReference type="Gene3D" id="1.10.60.30">
    <property type="entry name" value="PSPTO4464-like domains"/>
    <property type="match status" value="2"/>
</dbReference>
<comment type="subcellular location">
    <subcellularLocation>
        <location evidence="5">Cytoplasm</location>
    </subcellularLocation>
    <text evidence="5">Associates with late stage pre-50S ribosomal subunits.</text>
</comment>
<accession>A0A8J3E9D1</accession>
<keyword evidence="4 5" id="KW-0694">RNA-binding</keyword>
<dbReference type="GO" id="GO:0005829">
    <property type="term" value="C:cytosol"/>
    <property type="evidence" value="ECO:0007669"/>
    <property type="project" value="TreeGrafter"/>
</dbReference>
<gene>
    <name evidence="5" type="primary">darP</name>
    <name evidence="7" type="ORF">GCM10010995_20070</name>
</gene>
<evidence type="ECO:0000313" key="7">
    <source>
        <dbReference type="EMBL" id="GGG02666.1"/>
    </source>
</evidence>
<dbReference type="PIRSF" id="PIRSF016183">
    <property type="entry name" value="UCP016183"/>
    <property type="match status" value="1"/>
</dbReference>
<protein>
    <recommendedName>
        <fullName evidence="5">Dual-action ribosomal maturation protein DarP</fullName>
    </recommendedName>
    <alternativeName>
        <fullName evidence="5">Large ribosomal subunit assembly factor DarP</fullName>
    </alternativeName>
</protein>
<dbReference type="Proteomes" id="UP000636949">
    <property type="component" value="Unassembled WGS sequence"/>
</dbReference>
<keyword evidence="3 5" id="KW-0699">rRNA-binding</keyword>
<evidence type="ECO:0000256" key="5">
    <source>
        <dbReference type="HAMAP-Rule" id="MF_00765"/>
    </source>
</evidence>
<dbReference type="InterPro" id="IPR023153">
    <property type="entry name" value="DarP_sf"/>
</dbReference>
<reference evidence="7" key="1">
    <citation type="journal article" date="2014" name="Int. J. Syst. Evol. Microbiol.">
        <title>Complete genome sequence of Corynebacterium casei LMG S-19264T (=DSM 44701T), isolated from a smear-ripened cheese.</title>
        <authorList>
            <consortium name="US DOE Joint Genome Institute (JGI-PGF)"/>
            <person name="Walter F."/>
            <person name="Albersmeier A."/>
            <person name="Kalinowski J."/>
            <person name="Ruckert C."/>
        </authorList>
    </citation>
    <scope>NUCLEOTIDE SEQUENCE</scope>
    <source>
        <strain evidence="7">CGMCC 1.15758</strain>
    </source>
</reference>
<comment type="caution">
    <text evidence="7">The sequence shown here is derived from an EMBL/GenBank/DDBJ whole genome shotgun (WGS) entry which is preliminary data.</text>
</comment>
<dbReference type="GO" id="GO:1902626">
    <property type="term" value="P:assembly of large subunit precursor of preribosome"/>
    <property type="evidence" value="ECO:0007669"/>
    <property type="project" value="UniProtKB-UniRule"/>
</dbReference>
<dbReference type="AlphaFoldDB" id="A0A8J3E9D1"/>
<evidence type="ECO:0000256" key="4">
    <source>
        <dbReference type="ARBA" id="ARBA00022884"/>
    </source>
</evidence>
<dbReference type="InterPro" id="IPR006839">
    <property type="entry name" value="DarP"/>
</dbReference>
<name>A0A8J3E9D1_9GAMM</name>
<evidence type="ECO:0000313" key="8">
    <source>
        <dbReference type="Proteomes" id="UP000636949"/>
    </source>
</evidence>
<dbReference type="EMBL" id="BMJS01000025">
    <property type="protein sequence ID" value="GGG02666.1"/>
    <property type="molecule type" value="Genomic_DNA"/>
</dbReference>
<organism evidence="7 8">
    <name type="scientific">Cysteiniphilum litorale</name>
    <dbReference type="NCBI Taxonomy" id="2056700"/>
    <lineage>
        <taxon>Bacteria</taxon>
        <taxon>Pseudomonadati</taxon>
        <taxon>Pseudomonadota</taxon>
        <taxon>Gammaproteobacteria</taxon>
        <taxon>Thiotrichales</taxon>
        <taxon>Fastidiosibacteraceae</taxon>
        <taxon>Cysteiniphilum</taxon>
    </lineage>
</organism>
<comment type="function">
    <text evidence="5">Member of a network of 50S ribosomal subunit biogenesis factors which assembles along the 30S-50S interface, preventing incorrect 23S rRNA structures from forming. Promotes peptidyl transferase center (PTC) maturation.</text>
</comment>
<evidence type="ECO:0000256" key="1">
    <source>
        <dbReference type="ARBA" id="ARBA00022490"/>
    </source>
</evidence>
<dbReference type="NCBIfam" id="NF003593">
    <property type="entry name" value="PRK05255.1-1"/>
    <property type="match status" value="1"/>
</dbReference>
<evidence type="ECO:0000256" key="2">
    <source>
        <dbReference type="ARBA" id="ARBA00022517"/>
    </source>
</evidence>
<keyword evidence="2 5" id="KW-0690">Ribosome biogenesis</keyword>
<dbReference type="CDD" id="cd16331">
    <property type="entry name" value="YjgA-like"/>
    <property type="match status" value="1"/>
</dbReference>